<gene>
    <name evidence="2" type="ORF">HOLleu_41131</name>
</gene>
<dbReference type="Proteomes" id="UP001152320">
    <property type="component" value="Chromosome 23"/>
</dbReference>
<feature type="region of interest" description="Disordered" evidence="1">
    <location>
        <begin position="330"/>
        <end position="427"/>
    </location>
</feature>
<dbReference type="EMBL" id="JAIZAY010000023">
    <property type="protein sequence ID" value="KAJ8019505.1"/>
    <property type="molecule type" value="Genomic_DNA"/>
</dbReference>
<name>A0A9Q1BAF6_HOLLE</name>
<accession>A0A9Q1BAF6</accession>
<proteinExistence type="predicted"/>
<sequence length="581" mass="63707">MESEIRKKECSPLIRRNEYPQKQQKEEDWFSSCHAPSEVVDPHPMSSSTQEAFKDVIWNKSTHEIISRYGMTPDEMAHLCGEGDGGWLLSSHMVHLLHKMTQSQRHTLCFCLNATNASTRMAQLQKENPGFKDIHQLVFVINVGKQGDSTVYIGSDDHPGKHWTLAVVTLSSWDVVYCDSMAWGVPDDILPRLEEYTSYFDVRLSMSSFKVCHIPTPSGQNHICQSGCTNYPLQTCSNVCGVVALVCAAIATFDLSLFDFLCKPQSTEDFYLRNPTAYDKYLRCVLISWFMTGKIDIHNVSLKEIPVSGSEEPMNVDTYAQEVEVTLDRKRKRTADEEKELNNETVSEQADGSPPIKCSTQEGVGPRNNDGDHVRSEVHSQVTGTITGNIPVSDEKDANKSVTSDEGPRNNSDSLVTGGVTVQPTNTDTGRTLVTVKTDTQKSVTTRRQASVPCQISKARQLLRVKLLSKVGPTKKSHGHATGGVVVQATDTDTGKTLVSDKTATKESATSGKLAASPLQFPQPGQLFLVTLTPTGGPRNISRADHAGGIVPIQLTGTNTRSTHVPNKKDAKKSSATVVSI</sequence>
<evidence type="ECO:0000256" key="1">
    <source>
        <dbReference type="SAM" id="MobiDB-lite"/>
    </source>
</evidence>
<dbReference type="InterPro" id="IPR038765">
    <property type="entry name" value="Papain-like_cys_pep_sf"/>
</dbReference>
<feature type="region of interest" description="Disordered" evidence="1">
    <location>
        <begin position="557"/>
        <end position="581"/>
    </location>
</feature>
<evidence type="ECO:0000313" key="2">
    <source>
        <dbReference type="EMBL" id="KAJ8019505.1"/>
    </source>
</evidence>
<dbReference type="AlphaFoldDB" id="A0A9Q1BAF6"/>
<keyword evidence="3" id="KW-1185">Reference proteome</keyword>
<dbReference type="OrthoDB" id="10031901at2759"/>
<comment type="caution">
    <text evidence="2">The sequence shown here is derived from an EMBL/GenBank/DDBJ whole genome shotgun (WGS) entry which is preliminary data.</text>
</comment>
<feature type="compositionally biased region" description="Basic and acidic residues" evidence="1">
    <location>
        <begin position="369"/>
        <end position="378"/>
    </location>
</feature>
<dbReference type="Gene3D" id="3.40.395.10">
    <property type="entry name" value="Adenoviral Proteinase, Chain A"/>
    <property type="match status" value="1"/>
</dbReference>
<dbReference type="SUPFAM" id="SSF54001">
    <property type="entry name" value="Cysteine proteinases"/>
    <property type="match status" value="1"/>
</dbReference>
<evidence type="ECO:0008006" key="4">
    <source>
        <dbReference type="Google" id="ProtNLM"/>
    </source>
</evidence>
<reference evidence="2" key="1">
    <citation type="submission" date="2021-10" db="EMBL/GenBank/DDBJ databases">
        <title>Tropical sea cucumber genome reveals ecological adaptation and Cuvierian tubules defense mechanism.</title>
        <authorList>
            <person name="Chen T."/>
        </authorList>
    </citation>
    <scope>NUCLEOTIDE SEQUENCE</scope>
    <source>
        <strain evidence="2">Nanhai2018</strain>
        <tissue evidence="2">Muscle</tissue>
    </source>
</reference>
<feature type="compositionally biased region" description="Polar residues" evidence="1">
    <location>
        <begin position="400"/>
        <end position="427"/>
    </location>
</feature>
<evidence type="ECO:0000313" key="3">
    <source>
        <dbReference type="Proteomes" id="UP001152320"/>
    </source>
</evidence>
<feature type="compositionally biased region" description="Polar residues" evidence="1">
    <location>
        <begin position="379"/>
        <end position="390"/>
    </location>
</feature>
<feature type="region of interest" description="Disordered" evidence="1">
    <location>
        <begin position="1"/>
        <end position="27"/>
    </location>
</feature>
<protein>
    <recommendedName>
        <fullName evidence="4">Ubiquitin-like protease family profile domain-containing protein</fullName>
    </recommendedName>
</protein>
<organism evidence="2 3">
    <name type="scientific">Holothuria leucospilota</name>
    <name type="common">Black long sea cucumber</name>
    <name type="synonym">Mertensiothuria leucospilota</name>
    <dbReference type="NCBI Taxonomy" id="206669"/>
    <lineage>
        <taxon>Eukaryota</taxon>
        <taxon>Metazoa</taxon>
        <taxon>Echinodermata</taxon>
        <taxon>Eleutherozoa</taxon>
        <taxon>Echinozoa</taxon>
        <taxon>Holothuroidea</taxon>
        <taxon>Aspidochirotacea</taxon>
        <taxon>Aspidochirotida</taxon>
        <taxon>Holothuriidae</taxon>
        <taxon>Holothuria</taxon>
    </lineage>
</organism>